<evidence type="ECO:0000259" key="1">
    <source>
        <dbReference type="Pfam" id="PF12680"/>
    </source>
</evidence>
<dbReference type="SUPFAM" id="SSF54427">
    <property type="entry name" value="NTF2-like"/>
    <property type="match status" value="1"/>
</dbReference>
<gene>
    <name evidence="2" type="ORF">ACFSBJ_03195</name>
</gene>
<dbReference type="Proteomes" id="UP001597075">
    <property type="component" value="Unassembled WGS sequence"/>
</dbReference>
<evidence type="ECO:0000313" key="3">
    <source>
        <dbReference type="Proteomes" id="UP001597075"/>
    </source>
</evidence>
<evidence type="ECO:0000313" key="2">
    <source>
        <dbReference type="EMBL" id="MFD1632754.1"/>
    </source>
</evidence>
<sequence length="122" mass="13629">MDVDAGGDGSSAAVERTVRSFYAAIDEGAYDRLERLLGPSFVHRRPDQTLDGREQFVRFMREERPRTDTEHVLTTLCVSTDDAPATAFARGRLRSTDGQDLFGFVDVHRVDGVIESLTTYTD</sequence>
<dbReference type="InterPro" id="IPR037401">
    <property type="entry name" value="SnoaL-like"/>
</dbReference>
<keyword evidence="3" id="KW-1185">Reference proteome</keyword>
<dbReference type="Gene3D" id="3.10.450.50">
    <property type="match status" value="1"/>
</dbReference>
<protein>
    <submittedName>
        <fullName evidence="2">Nuclear transport factor 2 family protein</fullName>
    </submittedName>
</protein>
<dbReference type="RefSeq" id="WP_256405956.1">
    <property type="nucleotide sequence ID" value="NZ_CP187151.1"/>
</dbReference>
<dbReference type="Pfam" id="PF12680">
    <property type="entry name" value="SnoaL_2"/>
    <property type="match status" value="1"/>
</dbReference>
<reference evidence="2 3" key="1">
    <citation type="journal article" date="2019" name="Int. J. Syst. Evol. Microbiol.">
        <title>The Global Catalogue of Microorganisms (GCM) 10K type strain sequencing project: providing services to taxonomists for standard genome sequencing and annotation.</title>
        <authorList>
            <consortium name="The Broad Institute Genomics Platform"/>
            <consortium name="The Broad Institute Genome Sequencing Center for Infectious Disease"/>
            <person name="Wu L."/>
            <person name="Ma J."/>
        </authorList>
    </citation>
    <scope>NUCLEOTIDE SEQUENCE [LARGE SCALE GENOMIC DNA]</scope>
    <source>
        <strain evidence="2 3">CGMCC 1.10594</strain>
    </source>
</reference>
<accession>A0ABD6CVB8</accession>
<comment type="caution">
    <text evidence="2">The sequence shown here is derived from an EMBL/GenBank/DDBJ whole genome shotgun (WGS) entry which is preliminary data.</text>
</comment>
<feature type="domain" description="SnoaL-like" evidence="1">
    <location>
        <begin position="18"/>
        <end position="111"/>
    </location>
</feature>
<organism evidence="2 3">
    <name type="scientific">Haloplanus ruber</name>
    <dbReference type="NCBI Taxonomy" id="869892"/>
    <lineage>
        <taxon>Archaea</taxon>
        <taxon>Methanobacteriati</taxon>
        <taxon>Methanobacteriota</taxon>
        <taxon>Stenosarchaea group</taxon>
        <taxon>Halobacteria</taxon>
        <taxon>Halobacteriales</taxon>
        <taxon>Haloferacaceae</taxon>
        <taxon>Haloplanus</taxon>
    </lineage>
</organism>
<dbReference type="AlphaFoldDB" id="A0ABD6CVB8"/>
<dbReference type="EMBL" id="JBHUDL010000004">
    <property type="protein sequence ID" value="MFD1632754.1"/>
    <property type="molecule type" value="Genomic_DNA"/>
</dbReference>
<proteinExistence type="predicted"/>
<name>A0ABD6CVB8_9EURY</name>
<dbReference type="InterPro" id="IPR032710">
    <property type="entry name" value="NTF2-like_dom_sf"/>
</dbReference>